<dbReference type="InterPro" id="IPR045863">
    <property type="entry name" value="CorA_TM1_TM2"/>
</dbReference>
<keyword evidence="7 8" id="KW-0472">Membrane</keyword>
<dbReference type="GO" id="GO:0005886">
    <property type="term" value="C:plasma membrane"/>
    <property type="evidence" value="ECO:0007669"/>
    <property type="project" value="UniProtKB-SubCell"/>
</dbReference>
<evidence type="ECO:0000313" key="10">
    <source>
        <dbReference type="Proteomes" id="UP000252415"/>
    </source>
</evidence>
<sequence>MIRALIVTNELKIIDDVPLNRLSDADVKWFWVDFDAPTNEEVNLLATHFDFHALAVEDCLHFLQRPKLDYYEGYDFFVLNTLNQDLLTPEEIDVFVGNHFIVTFHFSHSRQIEMVRKRLMENEMENEKTLSRGSIYVFYLIMDKIVDEYFPNIYRLEDELNEIETKKTIQNLIEDVYGIRSHLLKLRRIIFPMRELLYRILNSERVIIPKEERVYFMDIYDHLLKLSDMIESNREMTADIRDSYISLNSNRMNIIMKTLTVMTSIFIPLTFIASIYGMNFEYMPELTRRGGYFTVLGVMLGVGSGMLIWLWRKGWFK</sequence>
<proteinExistence type="inferred from homology"/>
<dbReference type="InterPro" id="IPR004488">
    <property type="entry name" value="Mg/Co-transport_prot_CorA"/>
</dbReference>
<evidence type="ECO:0000256" key="4">
    <source>
        <dbReference type="ARBA" id="ARBA00022475"/>
    </source>
</evidence>
<gene>
    <name evidence="8" type="primary">corA</name>
    <name evidence="9" type="ORF">DFP97_107126</name>
</gene>
<dbReference type="AlphaFoldDB" id="A0A368W0L2"/>
<evidence type="ECO:0000256" key="3">
    <source>
        <dbReference type="ARBA" id="ARBA00022448"/>
    </source>
</evidence>
<dbReference type="EMBL" id="QPJD01000007">
    <property type="protein sequence ID" value="RCW47924.1"/>
    <property type="molecule type" value="Genomic_DNA"/>
</dbReference>
<dbReference type="CDD" id="cd12831">
    <property type="entry name" value="TmCorA-like_u2"/>
    <property type="match status" value="1"/>
</dbReference>
<evidence type="ECO:0000256" key="5">
    <source>
        <dbReference type="ARBA" id="ARBA00022692"/>
    </source>
</evidence>
<dbReference type="GO" id="GO:0000287">
    <property type="term" value="F:magnesium ion binding"/>
    <property type="evidence" value="ECO:0007669"/>
    <property type="project" value="TreeGrafter"/>
</dbReference>
<dbReference type="GO" id="GO:0050897">
    <property type="term" value="F:cobalt ion binding"/>
    <property type="evidence" value="ECO:0007669"/>
    <property type="project" value="TreeGrafter"/>
</dbReference>
<keyword evidence="4 8" id="KW-1003">Cell membrane</keyword>
<dbReference type="InterPro" id="IPR045861">
    <property type="entry name" value="CorA_cytoplasmic_dom"/>
</dbReference>
<protein>
    <recommendedName>
        <fullName evidence="8">Magnesium transport protein CorA</fullName>
    </recommendedName>
</protein>
<dbReference type="RefSeq" id="WP_114380328.1">
    <property type="nucleotide sequence ID" value="NZ_QPJD01000007.1"/>
</dbReference>
<dbReference type="OrthoDB" id="9803416at2"/>
<dbReference type="PANTHER" id="PTHR46494:SF1">
    <property type="entry name" value="CORA FAMILY METAL ION TRANSPORTER (EUROFUNG)"/>
    <property type="match status" value="1"/>
</dbReference>
<accession>A0A368W0L2</accession>
<keyword evidence="5 8" id="KW-0812">Transmembrane</keyword>
<dbReference type="Gene3D" id="1.20.58.340">
    <property type="entry name" value="Magnesium transport protein CorA, transmembrane region"/>
    <property type="match status" value="2"/>
</dbReference>
<keyword evidence="8" id="KW-0406">Ion transport</keyword>
<dbReference type="GO" id="GO:0015087">
    <property type="term" value="F:cobalt ion transmembrane transporter activity"/>
    <property type="evidence" value="ECO:0007669"/>
    <property type="project" value="UniProtKB-UniRule"/>
</dbReference>
<dbReference type="Proteomes" id="UP000252415">
    <property type="component" value="Unassembled WGS sequence"/>
</dbReference>
<reference evidence="9 10" key="1">
    <citation type="submission" date="2018-07" db="EMBL/GenBank/DDBJ databases">
        <title>Genomic Encyclopedia of Type Strains, Phase III (KMG-III): the genomes of soil and plant-associated and newly described type strains.</title>
        <authorList>
            <person name="Whitman W."/>
        </authorList>
    </citation>
    <scope>NUCLEOTIDE SEQUENCE [LARGE SCALE GENOMIC DNA]</scope>
    <source>
        <strain evidence="9 10">CECT 7506</strain>
    </source>
</reference>
<name>A0A368W0L2_9BACL</name>
<dbReference type="Pfam" id="PF01544">
    <property type="entry name" value="CorA"/>
    <property type="match status" value="1"/>
</dbReference>
<evidence type="ECO:0000256" key="6">
    <source>
        <dbReference type="ARBA" id="ARBA00022989"/>
    </source>
</evidence>
<comment type="subcellular location">
    <subcellularLocation>
        <location evidence="1">Cell membrane</location>
        <topology evidence="1">Multi-pass membrane protein</topology>
    </subcellularLocation>
    <subcellularLocation>
        <location evidence="8">Membrane</location>
        <topology evidence="8">Multi-pass membrane protein</topology>
    </subcellularLocation>
</comment>
<dbReference type="SUPFAM" id="SSF144083">
    <property type="entry name" value="Magnesium transport protein CorA, transmembrane region"/>
    <property type="match status" value="1"/>
</dbReference>
<keyword evidence="10" id="KW-1185">Reference proteome</keyword>
<feature type="transmembrane region" description="Helical" evidence="8">
    <location>
        <begin position="290"/>
        <end position="311"/>
    </location>
</feature>
<keyword evidence="6 8" id="KW-1133">Transmembrane helix</keyword>
<organism evidence="9 10">
    <name type="scientific">Paenibacillus prosopidis</name>
    <dbReference type="NCBI Taxonomy" id="630520"/>
    <lineage>
        <taxon>Bacteria</taxon>
        <taxon>Bacillati</taxon>
        <taxon>Bacillota</taxon>
        <taxon>Bacilli</taxon>
        <taxon>Bacillales</taxon>
        <taxon>Paenibacillaceae</taxon>
        <taxon>Paenibacillus</taxon>
    </lineage>
</organism>
<evidence type="ECO:0000256" key="2">
    <source>
        <dbReference type="ARBA" id="ARBA00009765"/>
    </source>
</evidence>
<dbReference type="InterPro" id="IPR002523">
    <property type="entry name" value="MgTranspt_CorA/ZnTranspt_ZntB"/>
</dbReference>
<keyword evidence="8" id="KW-0460">Magnesium</keyword>
<dbReference type="FunFam" id="1.20.58.340:FF:000012">
    <property type="entry name" value="Magnesium transport protein CorA"/>
    <property type="match status" value="1"/>
</dbReference>
<comment type="similarity">
    <text evidence="2 8">Belongs to the CorA metal ion transporter (MIT) (TC 1.A.35) family.</text>
</comment>
<evidence type="ECO:0000313" key="9">
    <source>
        <dbReference type="EMBL" id="RCW47924.1"/>
    </source>
</evidence>
<evidence type="ECO:0000256" key="7">
    <source>
        <dbReference type="ARBA" id="ARBA00023136"/>
    </source>
</evidence>
<dbReference type="NCBIfam" id="TIGR00383">
    <property type="entry name" value="corA"/>
    <property type="match status" value="1"/>
</dbReference>
<dbReference type="PANTHER" id="PTHR46494">
    <property type="entry name" value="CORA FAMILY METAL ION TRANSPORTER (EUROFUNG)"/>
    <property type="match status" value="1"/>
</dbReference>
<comment type="caution">
    <text evidence="9">The sequence shown here is derived from an EMBL/GenBank/DDBJ whole genome shotgun (WGS) entry which is preliminary data.</text>
</comment>
<dbReference type="Gene3D" id="3.30.460.20">
    <property type="entry name" value="CorA soluble domain-like"/>
    <property type="match status" value="1"/>
</dbReference>
<dbReference type="GO" id="GO:0015095">
    <property type="term" value="F:magnesium ion transmembrane transporter activity"/>
    <property type="evidence" value="ECO:0007669"/>
    <property type="project" value="UniProtKB-UniRule"/>
</dbReference>
<feature type="transmembrane region" description="Helical" evidence="8">
    <location>
        <begin position="259"/>
        <end position="278"/>
    </location>
</feature>
<comment type="function">
    <text evidence="8">Mediates influx of magnesium ions.</text>
</comment>
<evidence type="ECO:0000256" key="1">
    <source>
        <dbReference type="ARBA" id="ARBA00004651"/>
    </source>
</evidence>
<evidence type="ECO:0000256" key="8">
    <source>
        <dbReference type="RuleBase" id="RU362010"/>
    </source>
</evidence>
<dbReference type="SUPFAM" id="SSF143865">
    <property type="entry name" value="CorA soluble domain-like"/>
    <property type="match status" value="1"/>
</dbReference>
<keyword evidence="3 8" id="KW-0813">Transport</keyword>